<name>I5C981_9BACT</name>
<keyword evidence="3" id="KW-1185">Reference proteome</keyword>
<dbReference type="AlphaFoldDB" id="I5C981"/>
<dbReference type="Proteomes" id="UP000005551">
    <property type="component" value="Unassembled WGS sequence"/>
</dbReference>
<organism evidence="2 3">
    <name type="scientific">Nitritalea halalkaliphila LW7</name>
    <dbReference type="NCBI Taxonomy" id="1189621"/>
    <lineage>
        <taxon>Bacteria</taxon>
        <taxon>Pseudomonadati</taxon>
        <taxon>Bacteroidota</taxon>
        <taxon>Cytophagia</taxon>
        <taxon>Cytophagales</taxon>
        <taxon>Cyclobacteriaceae</taxon>
        <taxon>Nitritalea</taxon>
    </lineage>
</organism>
<evidence type="ECO:0000313" key="2">
    <source>
        <dbReference type="EMBL" id="EIM78383.1"/>
    </source>
</evidence>
<comment type="caution">
    <text evidence="2">The sequence shown here is derived from an EMBL/GenBank/DDBJ whole genome shotgun (WGS) entry which is preliminary data.</text>
</comment>
<dbReference type="STRING" id="1189621.A3SI_03885"/>
<reference evidence="2 3" key="1">
    <citation type="submission" date="2012-05" db="EMBL/GenBank/DDBJ databases">
        <title>Genome sequence of Nitritalea halalkaliphila LW7.</title>
        <authorList>
            <person name="Jangir P.K."/>
            <person name="Singh A."/>
            <person name="Shivaji S."/>
            <person name="Sharma R."/>
        </authorList>
    </citation>
    <scope>NUCLEOTIDE SEQUENCE [LARGE SCALE GENOMIC DNA]</scope>
    <source>
        <strain evidence="2 3">LW7</strain>
    </source>
</reference>
<protein>
    <submittedName>
        <fullName evidence="2">Uncharacterized protein</fullName>
    </submittedName>
</protein>
<dbReference type="EMBL" id="AJYA01000007">
    <property type="protein sequence ID" value="EIM78383.1"/>
    <property type="molecule type" value="Genomic_DNA"/>
</dbReference>
<feature type="region of interest" description="Disordered" evidence="1">
    <location>
        <begin position="1"/>
        <end position="70"/>
    </location>
</feature>
<evidence type="ECO:0000313" key="3">
    <source>
        <dbReference type="Proteomes" id="UP000005551"/>
    </source>
</evidence>
<accession>I5C981</accession>
<sequence length="70" mass="8174">MFWPTGLRPKKQRQKEPPGNFSQPREKGTERERKGVLHKIDSHRPHPQANKTRQALLPQAEEKELVQLLA</sequence>
<evidence type="ECO:0000256" key="1">
    <source>
        <dbReference type="SAM" id="MobiDB-lite"/>
    </source>
</evidence>
<gene>
    <name evidence="2" type="ORF">A3SI_03885</name>
</gene>
<proteinExistence type="predicted"/>
<feature type="compositionally biased region" description="Basic and acidic residues" evidence="1">
    <location>
        <begin position="24"/>
        <end position="44"/>
    </location>
</feature>
<feature type="compositionally biased region" description="Basic and acidic residues" evidence="1">
    <location>
        <begin position="60"/>
        <end position="70"/>
    </location>
</feature>